<keyword evidence="2" id="KW-0012">Acyltransferase</keyword>
<keyword evidence="1" id="KW-0808">Transferase</keyword>
<dbReference type="SUPFAM" id="SSF55729">
    <property type="entry name" value="Acyl-CoA N-acyltransferases (Nat)"/>
    <property type="match status" value="1"/>
</dbReference>
<organism evidence="4 5">
    <name type="scientific">Basidiobolus ranarum</name>
    <dbReference type="NCBI Taxonomy" id="34480"/>
    <lineage>
        <taxon>Eukaryota</taxon>
        <taxon>Fungi</taxon>
        <taxon>Fungi incertae sedis</taxon>
        <taxon>Zoopagomycota</taxon>
        <taxon>Entomophthoromycotina</taxon>
        <taxon>Basidiobolomycetes</taxon>
        <taxon>Basidiobolales</taxon>
        <taxon>Basidiobolaceae</taxon>
        <taxon>Basidiobolus</taxon>
    </lineage>
</organism>
<dbReference type="InterPro" id="IPR051635">
    <property type="entry name" value="SNAT-like"/>
</dbReference>
<evidence type="ECO:0000313" key="5">
    <source>
        <dbReference type="Proteomes" id="UP001479436"/>
    </source>
</evidence>
<comment type="caution">
    <text evidence="4">The sequence shown here is derived from an EMBL/GenBank/DDBJ whole genome shotgun (WGS) entry which is preliminary data.</text>
</comment>
<dbReference type="Proteomes" id="UP001479436">
    <property type="component" value="Unassembled WGS sequence"/>
</dbReference>
<dbReference type="PROSITE" id="PS51186">
    <property type="entry name" value="GNAT"/>
    <property type="match status" value="1"/>
</dbReference>
<dbReference type="PANTHER" id="PTHR10908:SF0">
    <property type="entry name" value="SEROTONIN N-ACETYLTRANSFERASE"/>
    <property type="match status" value="1"/>
</dbReference>
<dbReference type="Gene3D" id="3.40.630.30">
    <property type="match status" value="1"/>
</dbReference>
<accession>A0ABR2WPM2</accession>
<gene>
    <name evidence="4" type="ORF">K7432_009862</name>
</gene>
<dbReference type="EMBL" id="JASJQH010000637">
    <property type="protein sequence ID" value="KAK9763443.1"/>
    <property type="molecule type" value="Genomic_DNA"/>
</dbReference>
<proteinExistence type="predicted"/>
<evidence type="ECO:0000256" key="1">
    <source>
        <dbReference type="ARBA" id="ARBA00022679"/>
    </source>
</evidence>
<evidence type="ECO:0000256" key="2">
    <source>
        <dbReference type="ARBA" id="ARBA00023315"/>
    </source>
</evidence>
<sequence length="169" mass="19097">MAVYKLVERFEVPTAYELESAGYDASEAATLDKLEYRQKVAPELFLGRYLDGQLVGYIVSTLASEPTLTHNSMSDHVPNGKTVCIHSVCVDKKHQRKGIAANLLKEYIRRLQESNGNCDSPKYERIALIAHDYLIKLYESCGFTLLGESEVVHGPDKWYELQILLDSKI</sequence>
<dbReference type="InterPro" id="IPR016181">
    <property type="entry name" value="Acyl_CoA_acyltransferase"/>
</dbReference>
<dbReference type="PANTHER" id="PTHR10908">
    <property type="entry name" value="SEROTONIN N-ACETYLTRANSFERASE"/>
    <property type="match status" value="1"/>
</dbReference>
<dbReference type="InterPro" id="IPR000182">
    <property type="entry name" value="GNAT_dom"/>
</dbReference>
<evidence type="ECO:0000259" key="3">
    <source>
        <dbReference type="PROSITE" id="PS51186"/>
    </source>
</evidence>
<evidence type="ECO:0000313" key="4">
    <source>
        <dbReference type="EMBL" id="KAK9763443.1"/>
    </source>
</evidence>
<dbReference type="CDD" id="cd04301">
    <property type="entry name" value="NAT_SF"/>
    <property type="match status" value="1"/>
</dbReference>
<reference evidence="4 5" key="1">
    <citation type="submission" date="2023-04" db="EMBL/GenBank/DDBJ databases">
        <title>Genome of Basidiobolus ranarum AG-B5.</title>
        <authorList>
            <person name="Stajich J.E."/>
            <person name="Carter-House D."/>
            <person name="Gryganskyi A."/>
        </authorList>
    </citation>
    <scope>NUCLEOTIDE SEQUENCE [LARGE SCALE GENOMIC DNA]</scope>
    <source>
        <strain evidence="4 5">AG-B5</strain>
    </source>
</reference>
<dbReference type="Pfam" id="PF00583">
    <property type="entry name" value="Acetyltransf_1"/>
    <property type="match status" value="1"/>
</dbReference>
<keyword evidence="5" id="KW-1185">Reference proteome</keyword>
<feature type="domain" description="N-acetyltransferase" evidence="3">
    <location>
        <begin position="2"/>
        <end position="166"/>
    </location>
</feature>
<name>A0ABR2WPM2_9FUNG</name>
<protein>
    <recommendedName>
        <fullName evidence="3">N-acetyltransferase domain-containing protein</fullName>
    </recommendedName>
</protein>